<comment type="caution">
    <text evidence="3">The sequence shown here is derived from an EMBL/GenBank/DDBJ whole genome shotgun (WGS) entry which is preliminary data.</text>
</comment>
<reference evidence="3 4" key="1">
    <citation type="journal article" date="2019" name="J. Hered.">
        <title>An Improved Genome Assembly for Drosophila navojoa, the Basal Species in the mojavensis Cluster.</title>
        <authorList>
            <person name="Vanderlinde T."/>
            <person name="Dupim E.G."/>
            <person name="Nazario-Yepiz N.O."/>
            <person name="Carvalho A.B."/>
        </authorList>
    </citation>
    <scope>NUCLEOTIDE SEQUENCE [LARGE SCALE GENOMIC DNA]</scope>
    <source>
        <strain evidence="3">Navoj_Jal97</strain>
        <tissue evidence="3">Whole organism</tissue>
    </source>
</reference>
<evidence type="ECO:0000313" key="4">
    <source>
        <dbReference type="Proteomes" id="UP000295192"/>
    </source>
</evidence>
<keyword evidence="2" id="KW-0472">Membrane</keyword>
<evidence type="ECO:0000256" key="1">
    <source>
        <dbReference type="SAM" id="MobiDB-lite"/>
    </source>
</evidence>
<feature type="compositionally biased region" description="Low complexity" evidence="1">
    <location>
        <begin position="7"/>
        <end position="35"/>
    </location>
</feature>
<accession>A0A484BF43</accession>
<keyword evidence="4" id="KW-1185">Reference proteome</keyword>
<evidence type="ECO:0000256" key="2">
    <source>
        <dbReference type="SAM" id="Phobius"/>
    </source>
</evidence>
<feature type="transmembrane region" description="Helical" evidence="2">
    <location>
        <begin position="157"/>
        <end position="176"/>
    </location>
</feature>
<protein>
    <submittedName>
        <fullName evidence="3">Uncharacterized protein</fullName>
    </submittedName>
</protein>
<sequence length="203" mass="22382">MLWHARATATNNTSSSSSNSNTNQQQLQHQTATANNSNTNYQISRSICAVTAWQHLPPTTFLSELLWWGKREQLDDVAMSPGAAGVDAATKNTLPTDAAHSNELHVDVRKQKQQQQQRQQLTTCGTQNRVEPAAVTTTLRSKFGFCVHFVNVLELKMLLLLRLLMLLLPLIILQLGNVASKKVFGRNAPGPALSCFAVYQTAL</sequence>
<dbReference type="Proteomes" id="UP000295192">
    <property type="component" value="Unassembled WGS sequence"/>
</dbReference>
<gene>
    <name evidence="3" type="ORF">AWZ03_006242</name>
</gene>
<name>A0A484BF43_DRONA</name>
<evidence type="ECO:0000313" key="3">
    <source>
        <dbReference type="EMBL" id="TDG47383.1"/>
    </source>
</evidence>
<feature type="region of interest" description="Disordered" evidence="1">
    <location>
        <begin position="1"/>
        <end position="35"/>
    </location>
</feature>
<dbReference type="EMBL" id="LSRL02000045">
    <property type="protein sequence ID" value="TDG47383.1"/>
    <property type="molecule type" value="Genomic_DNA"/>
</dbReference>
<organism evidence="3 4">
    <name type="scientific">Drosophila navojoa</name>
    <name type="common">Fruit fly</name>
    <dbReference type="NCBI Taxonomy" id="7232"/>
    <lineage>
        <taxon>Eukaryota</taxon>
        <taxon>Metazoa</taxon>
        <taxon>Ecdysozoa</taxon>
        <taxon>Arthropoda</taxon>
        <taxon>Hexapoda</taxon>
        <taxon>Insecta</taxon>
        <taxon>Pterygota</taxon>
        <taxon>Neoptera</taxon>
        <taxon>Endopterygota</taxon>
        <taxon>Diptera</taxon>
        <taxon>Brachycera</taxon>
        <taxon>Muscomorpha</taxon>
        <taxon>Ephydroidea</taxon>
        <taxon>Drosophilidae</taxon>
        <taxon>Drosophila</taxon>
    </lineage>
</organism>
<keyword evidence="2" id="KW-1133">Transmembrane helix</keyword>
<proteinExistence type="predicted"/>
<dbReference type="AlphaFoldDB" id="A0A484BF43"/>
<keyword evidence="2" id="KW-0812">Transmembrane</keyword>